<evidence type="ECO:0000313" key="3">
    <source>
        <dbReference type="Proteomes" id="UP000256748"/>
    </source>
</evidence>
<comment type="caution">
    <text evidence="2">The sequence shown here is derived from an EMBL/GenBank/DDBJ whole genome shotgun (WGS) entry which is preliminary data.</text>
</comment>
<reference evidence="2 3" key="1">
    <citation type="submission" date="2017-03" db="EMBL/GenBank/DDBJ databases">
        <title>Genome analysis of Rhizobial strains effectives or ineffectives for nitrogen fixation isolated from bean seeds.</title>
        <authorList>
            <person name="Peralta H."/>
            <person name="Aguilar-Vera A."/>
            <person name="Mora Y."/>
            <person name="Vargas-Lagunas C."/>
            <person name="Girard L."/>
            <person name="Mora J."/>
        </authorList>
    </citation>
    <scope>NUCLEOTIDE SEQUENCE [LARGE SCALE GENOMIC DNA]</scope>
    <source>
        <strain evidence="2 3">CCGM5</strain>
    </source>
</reference>
<evidence type="ECO:0000256" key="1">
    <source>
        <dbReference type="SAM" id="MobiDB-lite"/>
    </source>
</evidence>
<dbReference type="AlphaFoldDB" id="A0A3E1AYW8"/>
<name>A0A3E1AYW8_RHILT</name>
<feature type="region of interest" description="Disordered" evidence="1">
    <location>
        <begin position="1"/>
        <end position="21"/>
    </location>
</feature>
<gene>
    <name evidence="2" type="ORF">B5K10_30870</name>
</gene>
<dbReference type="Proteomes" id="UP000256748">
    <property type="component" value="Unassembled WGS sequence"/>
</dbReference>
<proteinExistence type="predicted"/>
<evidence type="ECO:0000313" key="2">
    <source>
        <dbReference type="EMBL" id="RFB82116.1"/>
    </source>
</evidence>
<dbReference type="EMBL" id="NAOO01000045">
    <property type="protein sequence ID" value="RFB82116.1"/>
    <property type="molecule type" value="Genomic_DNA"/>
</dbReference>
<accession>A0A3E1AYW8</accession>
<sequence length="60" mass="6441">MTLHALKLPEKIEPSPDNREQEQTLAVYGETGEIAMNDDYADILSVPLAAGGCRPSATIV</sequence>
<organism evidence="2 3">
    <name type="scientific">Rhizobium leguminosarum bv. trifolii</name>
    <dbReference type="NCBI Taxonomy" id="386"/>
    <lineage>
        <taxon>Bacteria</taxon>
        <taxon>Pseudomonadati</taxon>
        <taxon>Pseudomonadota</taxon>
        <taxon>Alphaproteobacteria</taxon>
        <taxon>Hyphomicrobiales</taxon>
        <taxon>Rhizobiaceae</taxon>
        <taxon>Rhizobium/Agrobacterium group</taxon>
        <taxon>Rhizobium</taxon>
    </lineage>
</organism>
<feature type="compositionally biased region" description="Basic and acidic residues" evidence="1">
    <location>
        <begin position="7"/>
        <end position="21"/>
    </location>
</feature>
<dbReference type="RefSeq" id="WP_116276350.1">
    <property type="nucleotide sequence ID" value="NZ_KZ859531.1"/>
</dbReference>
<protein>
    <submittedName>
        <fullName evidence="2">Uncharacterized protein</fullName>
    </submittedName>
</protein>